<accession>A0A195E5K7</accession>
<protein>
    <submittedName>
        <fullName evidence="2">Uncharacterized protein</fullName>
    </submittedName>
</protein>
<sequence length="86" mass="9445">MKRGRGRMRDAGGSRLTAHSSRHGGSITARRVLRSVVDPGLLAHRIRVSSLESRVPSRVRSNEVVGADAPRANVERYKCARASLRL</sequence>
<feature type="region of interest" description="Disordered" evidence="1">
    <location>
        <begin position="1"/>
        <end position="28"/>
    </location>
</feature>
<evidence type="ECO:0000256" key="1">
    <source>
        <dbReference type="SAM" id="MobiDB-lite"/>
    </source>
</evidence>
<dbReference type="AlphaFoldDB" id="A0A195E5K7"/>
<reference evidence="2 3" key="1">
    <citation type="submission" date="2015-09" db="EMBL/GenBank/DDBJ databases">
        <title>Trachymyrmex cornetzi WGS genome.</title>
        <authorList>
            <person name="Nygaard S."/>
            <person name="Hu H."/>
            <person name="Boomsma J."/>
            <person name="Zhang G."/>
        </authorList>
    </citation>
    <scope>NUCLEOTIDE SEQUENCE [LARGE SCALE GENOMIC DNA]</scope>
    <source>
        <strain evidence="2">Tcor2-1</strain>
        <tissue evidence="2">Whole body</tissue>
    </source>
</reference>
<proteinExistence type="predicted"/>
<organism evidence="2 3">
    <name type="scientific">Trachymyrmex cornetzi</name>
    <dbReference type="NCBI Taxonomy" id="471704"/>
    <lineage>
        <taxon>Eukaryota</taxon>
        <taxon>Metazoa</taxon>
        <taxon>Ecdysozoa</taxon>
        <taxon>Arthropoda</taxon>
        <taxon>Hexapoda</taxon>
        <taxon>Insecta</taxon>
        <taxon>Pterygota</taxon>
        <taxon>Neoptera</taxon>
        <taxon>Endopterygota</taxon>
        <taxon>Hymenoptera</taxon>
        <taxon>Apocrita</taxon>
        <taxon>Aculeata</taxon>
        <taxon>Formicoidea</taxon>
        <taxon>Formicidae</taxon>
        <taxon>Myrmicinae</taxon>
        <taxon>Trachymyrmex</taxon>
    </lineage>
</organism>
<name>A0A195E5K7_9HYME</name>
<dbReference type="EMBL" id="KQ979609">
    <property type="protein sequence ID" value="KYN20134.1"/>
    <property type="molecule type" value="Genomic_DNA"/>
</dbReference>
<evidence type="ECO:0000313" key="3">
    <source>
        <dbReference type="Proteomes" id="UP000078492"/>
    </source>
</evidence>
<keyword evidence="3" id="KW-1185">Reference proteome</keyword>
<dbReference type="Proteomes" id="UP000078492">
    <property type="component" value="Unassembled WGS sequence"/>
</dbReference>
<evidence type="ECO:0000313" key="2">
    <source>
        <dbReference type="EMBL" id="KYN20134.1"/>
    </source>
</evidence>
<gene>
    <name evidence="2" type="ORF">ALC57_07424</name>
</gene>